<feature type="binding site" evidence="10">
    <location>
        <position position="12"/>
    </location>
    <ligand>
        <name>sn-glycerol 3-phosphate</name>
        <dbReference type="ChEBI" id="CHEBI:57597"/>
    </ligand>
</feature>
<keyword evidence="6 10" id="KW-0319">Glycerol metabolism</keyword>
<dbReference type="InterPro" id="IPR043129">
    <property type="entry name" value="ATPase_NBD"/>
</dbReference>
<comment type="pathway">
    <text evidence="1 10">Polyol metabolism; glycerol degradation via glycerol kinase pathway; sn-glycerol 3-phosphate from glycerol: step 1/1.</text>
</comment>
<keyword evidence="7 10" id="KW-0067">ATP-binding</keyword>
<evidence type="ECO:0000256" key="6">
    <source>
        <dbReference type="ARBA" id="ARBA00022798"/>
    </source>
</evidence>
<dbReference type="AlphaFoldDB" id="A0A9W6HV51"/>
<evidence type="ECO:0000259" key="13">
    <source>
        <dbReference type="Pfam" id="PF02782"/>
    </source>
</evidence>
<evidence type="ECO:0000256" key="7">
    <source>
        <dbReference type="ARBA" id="ARBA00022840"/>
    </source>
</evidence>
<sequence length="504" mass="55005">MADYILAIDQGTTSTRAIIFDRSGARVATGQKEHEQILPQAGWVEHDATEIWSNTQEVIGLALSRAHLTRHDIAGIGITNQRETTVVWDRHTGVPVYNAIVWQDTRTQAIVDRLAADGGTDRFTPIVGLPLATYFSGTKITWILENVDGAREKADAGDLLFGTTDCWVLWNLTGGADGGVHVTDVTNASRTMFMDLKTLEWRDDILDVFGVPRSMMPEIRSSSEVYGTAESSSLLRETPIAGILGDQQAATFGQAAFAAGESKNTYGTGCFLIFNTGEEIVHSENGLLTTVGYKLGDAPAHYALEGSIAVTGSLIQWLRDQLGIIQTAPEVEELARQVEDNGGVYIVPAFSGLFAPYWRSDARGAIVGLTRFANKSHIARAALEAVAFQTRDVLDAVNADAGVDLSELKVDGGMVANDELMQFQADMLGVPVVRPVVAETTALGAAYAAGLAVGFWRDLDELSANWQEDRRWEPQMNAAERDRQLRLWRKAVTKSMDWVDEDVR</sequence>
<evidence type="ECO:0000256" key="8">
    <source>
        <dbReference type="ARBA" id="ARBA00052101"/>
    </source>
</evidence>
<dbReference type="InterPro" id="IPR018485">
    <property type="entry name" value="FGGY_C"/>
</dbReference>
<dbReference type="NCBIfam" id="TIGR01311">
    <property type="entry name" value="glycerol_kin"/>
    <property type="match status" value="1"/>
</dbReference>
<evidence type="ECO:0000259" key="12">
    <source>
        <dbReference type="Pfam" id="PF00370"/>
    </source>
</evidence>
<keyword evidence="15" id="KW-1185">Reference proteome</keyword>
<feature type="binding site" evidence="10">
    <location>
        <position position="268"/>
    </location>
    <ligand>
        <name>ADP</name>
        <dbReference type="ChEBI" id="CHEBI:456216"/>
    </ligand>
</feature>
<feature type="binding site" evidence="10">
    <location>
        <position position="134"/>
    </location>
    <ligand>
        <name>glycerol</name>
        <dbReference type="ChEBI" id="CHEBI:17754"/>
    </ligand>
</feature>
<feature type="binding site" evidence="10">
    <location>
        <position position="246"/>
    </location>
    <ligand>
        <name>sn-glycerol 3-phosphate</name>
        <dbReference type="ChEBI" id="CHEBI:57597"/>
    </ligand>
</feature>
<dbReference type="GO" id="GO:0004370">
    <property type="term" value="F:glycerol kinase activity"/>
    <property type="evidence" value="ECO:0007669"/>
    <property type="project" value="UniProtKB-UniRule"/>
</dbReference>
<feature type="binding site" evidence="10">
    <location>
        <position position="16"/>
    </location>
    <ligand>
        <name>ADP</name>
        <dbReference type="ChEBI" id="CHEBI:456216"/>
    </ligand>
</feature>
<dbReference type="Proteomes" id="UP001142325">
    <property type="component" value="Unassembled WGS sequence"/>
</dbReference>
<protein>
    <recommendedName>
        <fullName evidence="10">Glycerol kinase</fullName>
        <ecNumber evidence="10">2.7.1.30</ecNumber>
    </recommendedName>
    <alternativeName>
        <fullName evidence="10">ATP:glycerol 3-phosphotransferase</fullName>
    </alternativeName>
    <alternativeName>
        <fullName evidence="10">Glycerokinase</fullName>
        <shortName evidence="10">GK</shortName>
    </alternativeName>
</protein>
<evidence type="ECO:0000256" key="5">
    <source>
        <dbReference type="ARBA" id="ARBA00022777"/>
    </source>
</evidence>
<dbReference type="NCBIfam" id="NF000756">
    <property type="entry name" value="PRK00047.1"/>
    <property type="match status" value="1"/>
</dbReference>
<proteinExistence type="inferred from homology"/>
<evidence type="ECO:0000256" key="2">
    <source>
        <dbReference type="ARBA" id="ARBA00009156"/>
    </source>
</evidence>
<comment type="catalytic activity">
    <reaction evidence="8 10">
        <text>glycerol + ATP = sn-glycerol 3-phosphate + ADP + H(+)</text>
        <dbReference type="Rhea" id="RHEA:21644"/>
        <dbReference type="ChEBI" id="CHEBI:15378"/>
        <dbReference type="ChEBI" id="CHEBI:17754"/>
        <dbReference type="ChEBI" id="CHEBI:30616"/>
        <dbReference type="ChEBI" id="CHEBI:57597"/>
        <dbReference type="ChEBI" id="CHEBI:456216"/>
        <dbReference type="EC" id="2.7.1.30"/>
    </reaction>
</comment>
<evidence type="ECO:0000256" key="3">
    <source>
        <dbReference type="ARBA" id="ARBA00022679"/>
    </source>
</evidence>
<feature type="binding site" evidence="10">
    <location>
        <position position="12"/>
    </location>
    <ligand>
        <name>ATP</name>
        <dbReference type="ChEBI" id="CHEBI:30616"/>
    </ligand>
</feature>
<feature type="binding site" evidence="10">
    <location>
        <position position="12"/>
    </location>
    <ligand>
        <name>ADP</name>
        <dbReference type="ChEBI" id="CHEBI:456216"/>
    </ligand>
</feature>
<dbReference type="HAMAP" id="MF_00186">
    <property type="entry name" value="Glycerol_kin"/>
    <property type="match status" value="1"/>
</dbReference>
<evidence type="ECO:0000256" key="9">
    <source>
        <dbReference type="ARBA" id="ARBA00054633"/>
    </source>
</evidence>
<feature type="binding site" evidence="10">
    <location>
        <position position="82"/>
    </location>
    <ligand>
        <name>sn-glycerol 3-phosphate</name>
        <dbReference type="ChEBI" id="CHEBI:57597"/>
    </ligand>
</feature>
<organism evidence="14 15">
    <name type="scientific">Microbacterium keratanolyticum</name>
    <dbReference type="NCBI Taxonomy" id="67574"/>
    <lineage>
        <taxon>Bacteria</taxon>
        <taxon>Bacillati</taxon>
        <taxon>Actinomycetota</taxon>
        <taxon>Actinomycetes</taxon>
        <taxon>Micrococcales</taxon>
        <taxon>Microbacteriaceae</taxon>
        <taxon>Microbacterium</taxon>
    </lineage>
</organism>
<feature type="binding site" evidence="10">
    <location>
        <position position="83"/>
    </location>
    <ligand>
        <name>glycerol</name>
        <dbReference type="ChEBI" id="CHEBI:17754"/>
    </ligand>
</feature>
<gene>
    <name evidence="14" type="primary">glpK_2</name>
    <name evidence="10" type="synonym">glpK</name>
    <name evidence="14" type="ORF">GCM10017596_23410</name>
</gene>
<feature type="domain" description="Carbohydrate kinase FGGY C-terminal" evidence="13">
    <location>
        <begin position="264"/>
        <end position="452"/>
    </location>
</feature>
<dbReference type="GO" id="GO:0006072">
    <property type="term" value="P:glycerol-3-phosphate metabolic process"/>
    <property type="evidence" value="ECO:0007669"/>
    <property type="project" value="InterPro"/>
</dbReference>
<keyword evidence="5 10" id="KW-0418">Kinase</keyword>
<dbReference type="InterPro" id="IPR000577">
    <property type="entry name" value="Carb_kinase_FGGY"/>
</dbReference>
<dbReference type="FunFam" id="3.30.420.40:FF:000008">
    <property type="entry name" value="Glycerol kinase"/>
    <property type="match status" value="1"/>
</dbReference>
<evidence type="ECO:0000313" key="15">
    <source>
        <dbReference type="Proteomes" id="UP001142325"/>
    </source>
</evidence>
<feature type="binding site" evidence="10">
    <location>
        <position position="246"/>
    </location>
    <ligand>
        <name>glycerol</name>
        <dbReference type="ChEBI" id="CHEBI:17754"/>
    </ligand>
</feature>
<dbReference type="GO" id="GO:0019563">
    <property type="term" value="P:glycerol catabolic process"/>
    <property type="evidence" value="ECO:0007669"/>
    <property type="project" value="UniProtKB-UniRule"/>
</dbReference>
<comment type="activity regulation">
    <text evidence="10">Inhibited by fructose 1,6-bisphosphate (FBP).</text>
</comment>
<feature type="binding site" evidence="10">
    <location>
        <position position="312"/>
    </location>
    <ligand>
        <name>ATP</name>
        <dbReference type="ChEBI" id="CHEBI:30616"/>
    </ligand>
</feature>
<feature type="binding site" evidence="10">
    <location>
        <position position="413"/>
    </location>
    <ligand>
        <name>ADP</name>
        <dbReference type="ChEBI" id="CHEBI:456216"/>
    </ligand>
</feature>
<dbReference type="PANTHER" id="PTHR10196">
    <property type="entry name" value="SUGAR KINASE"/>
    <property type="match status" value="1"/>
</dbReference>
<dbReference type="FunFam" id="3.30.420.40:FF:000007">
    <property type="entry name" value="Glycerol kinase"/>
    <property type="match status" value="1"/>
</dbReference>
<dbReference type="PROSITE" id="PS00933">
    <property type="entry name" value="FGGY_KINASES_1"/>
    <property type="match status" value="1"/>
</dbReference>
<evidence type="ECO:0000256" key="1">
    <source>
        <dbReference type="ARBA" id="ARBA00005190"/>
    </source>
</evidence>
<feature type="binding site" evidence="10">
    <location>
        <position position="247"/>
    </location>
    <ligand>
        <name>glycerol</name>
        <dbReference type="ChEBI" id="CHEBI:17754"/>
    </ligand>
</feature>
<feature type="binding site" evidence="10">
    <location>
        <position position="13"/>
    </location>
    <ligand>
        <name>ATP</name>
        <dbReference type="ChEBI" id="CHEBI:30616"/>
    </ligand>
</feature>
<feature type="binding site" evidence="10">
    <location>
        <position position="413"/>
    </location>
    <ligand>
        <name>ATP</name>
        <dbReference type="ChEBI" id="CHEBI:30616"/>
    </ligand>
</feature>
<dbReference type="EMBL" id="BSET01000002">
    <property type="protein sequence ID" value="GLK02626.1"/>
    <property type="molecule type" value="Genomic_DNA"/>
</dbReference>
<feature type="binding site" evidence="10">
    <location>
        <position position="316"/>
    </location>
    <ligand>
        <name>ATP</name>
        <dbReference type="ChEBI" id="CHEBI:30616"/>
    </ligand>
</feature>
<dbReference type="GO" id="GO:0005829">
    <property type="term" value="C:cytosol"/>
    <property type="evidence" value="ECO:0007669"/>
    <property type="project" value="TreeGrafter"/>
</dbReference>
<feature type="binding site" evidence="10">
    <location>
        <position position="417"/>
    </location>
    <ligand>
        <name>ADP</name>
        <dbReference type="ChEBI" id="CHEBI:456216"/>
    </ligand>
</feature>
<dbReference type="PROSITE" id="PS00445">
    <property type="entry name" value="FGGY_KINASES_2"/>
    <property type="match status" value="1"/>
</dbReference>
<feature type="binding site" evidence="10">
    <location>
        <position position="82"/>
    </location>
    <ligand>
        <name>glycerol</name>
        <dbReference type="ChEBI" id="CHEBI:17754"/>
    </ligand>
</feature>
<dbReference type="SUPFAM" id="SSF53067">
    <property type="entry name" value="Actin-like ATPase domain"/>
    <property type="match status" value="2"/>
</dbReference>
<feature type="binding site" evidence="10">
    <location>
        <position position="312"/>
    </location>
    <ligand>
        <name>ADP</name>
        <dbReference type="ChEBI" id="CHEBI:456216"/>
    </ligand>
</feature>
<comment type="caution">
    <text evidence="14">The sequence shown here is derived from an EMBL/GenBank/DDBJ whole genome shotgun (WGS) entry which is preliminary data.</text>
</comment>
<feature type="binding site" evidence="10">
    <location>
        <position position="268"/>
    </location>
    <ligand>
        <name>ATP</name>
        <dbReference type="ChEBI" id="CHEBI:30616"/>
    </ligand>
</feature>
<evidence type="ECO:0000256" key="10">
    <source>
        <dbReference type="HAMAP-Rule" id="MF_00186"/>
    </source>
</evidence>
<dbReference type="PIRSF" id="PIRSF000538">
    <property type="entry name" value="GlpK"/>
    <property type="match status" value="1"/>
</dbReference>
<keyword evidence="4 10" id="KW-0547">Nucleotide-binding</keyword>
<keyword evidence="3 10" id="KW-0808">Transferase</keyword>
<comment type="function">
    <text evidence="9 10">Key enzyme in the regulation of glycerol uptake and metabolism. Catalyzes the phosphorylation of glycerol to yield sn-glycerol 3-phosphate.</text>
</comment>
<dbReference type="Pfam" id="PF00370">
    <property type="entry name" value="FGGY_N"/>
    <property type="match status" value="1"/>
</dbReference>
<feature type="binding site" evidence="10">
    <location>
        <position position="14"/>
    </location>
    <ligand>
        <name>ATP</name>
        <dbReference type="ChEBI" id="CHEBI:30616"/>
    </ligand>
</feature>
<dbReference type="Gene3D" id="3.30.420.40">
    <property type="match status" value="2"/>
</dbReference>
<evidence type="ECO:0000256" key="4">
    <source>
        <dbReference type="ARBA" id="ARBA00022741"/>
    </source>
</evidence>
<name>A0A9W6HV51_9MICO</name>
<dbReference type="InterPro" id="IPR018484">
    <property type="entry name" value="FGGY_N"/>
</dbReference>
<comment type="similarity">
    <text evidence="2 10 11">Belongs to the FGGY kinase family.</text>
</comment>
<dbReference type="InterPro" id="IPR018483">
    <property type="entry name" value="Carb_kinase_FGGY_CS"/>
</dbReference>
<feature type="binding site" evidence="10">
    <location>
        <position position="134"/>
    </location>
    <ligand>
        <name>sn-glycerol 3-phosphate</name>
        <dbReference type="ChEBI" id="CHEBI:57597"/>
    </ligand>
</feature>
<dbReference type="InterPro" id="IPR005999">
    <property type="entry name" value="Glycerol_kin"/>
</dbReference>
<reference evidence="14" key="1">
    <citation type="journal article" date="2014" name="Int. J. Syst. Evol. Microbiol.">
        <title>Complete genome sequence of Corynebacterium casei LMG S-19264T (=DSM 44701T), isolated from a smear-ripened cheese.</title>
        <authorList>
            <consortium name="US DOE Joint Genome Institute (JGI-PGF)"/>
            <person name="Walter F."/>
            <person name="Albersmeier A."/>
            <person name="Kalinowski J."/>
            <person name="Ruckert C."/>
        </authorList>
    </citation>
    <scope>NUCLEOTIDE SEQUENCE</scope>
    <source>
        <strain evidence="14">VKM Ac-1958</strain>
    </source>
</reference>
<dbReference type="RefSeq" id="WP_204937471.1">
    <property type="nucleotide sequence ID" value="NZ_BAAAUM010000002.1"/>
</dbReference>
<feature type="binding site" evidence="10">
    <location>
        <position position="83"/>
    </location>
    <ligand>
        <name>sn-glycerol 3-phosphate</name>
        <dbReference type="ChEBI" id="CHEBI:57597"/>
    </ligand>
</feature>
<evidence type="ECO:0000256" key="11">
    <source>
        <dbReference type="RuleBase" id="RU003733"/>
    </source>
</evidence>
<evidence type="ECO:0000313" key="14">
    <source>
        <dbReference type="EMBL" id="GLK02626.1"/>
    </source>
</evidence>
<dbReference type="GO" id="GO:0005524">
    <property type="term" value="F:ATP binding"/>
    <property type="evidence" value="ECO:0007669"/>
    <property type="project" value="UniProtKB-UniRule"/>
</dbReference>
<reference evidence="14" key="2">
    <citation type="submission" date="2023-01" db="EMBL/GenBank/DDBJ databases">
        <authorList>
            <person name="Sun Q."/>
            <person name="Evtushenko L."/>
        </authorList>
    </citation>
    <scope>NUCLEOTIDE SEQUENCE</scope>
    <source>
        <strain evidence="14">VKM Ac-1958</strain>
    </source>
</reference>
<dbReference type="PANTHER" id="PTHR10196:SF69">
    <property type="entry name" value="GLYCEROL KINASE"/>
    <property type="match status" value="1"/>
</dbReference>
<dbReference type="EC" id="2.7.1.30" evidence="10"/>
<dbReference type="CDD" id="cd07769">
    <property type="entry name" value="ASKHA_NBD_FGGY_GK"/>
    <property type="match status" value="1"/>
</dbReference>
<accession>A0A9W6HV51</accession>
<dbReference type="Pfam" id="PF02782">
    <property type="entry name" value="FGGY_C"/>
    <property type="match status" value="1"/>
</dbReference>
<feature type="domain" description="Carbohydrate kinase FGGY N-terminal" evidence="12">
    <location>
        <begin position="4"/>
        <end position="253"/>
    </location>
</feature>